<dbReference type="PANTHER" id="PTHR30441:SF8">
    <property type="entry name" value="DUF748 DOMAIN-CONTAINING PROTEIN"/>
    <property type="match status" value="1"/>
</dbReference>
<accession>A0A0D5LJZ1</accession>
<evidence type="ECO:0000313" key="3">
    <source>
        <dbReference type="Proteomes" id="UP000032611"/>
    </source>
</evidence>
<keyword evidence="1" id="KW-0472">Membrane</keyword>
<dbReference type="PANTHER" id="PTHR30441">
    <property type="entry name" value="DUF748 DOMAIN-CONTAINING PROTEIN"/>
    <property type="match status" value="1"/>
</dbReference>
<organism evidence="2 3">
    <name type="scientific">Martelella endophytica</name>
    <dbReference type="NCBI Taxonomy" id="1486262"/>
    <lineage>
        <taxon>Bacteria</taxon>
        <taxon>Pseudomonadati</taxon>
        <taxon>Pseudomonadota</taxon>
        <taxon>Alphaproteobacteria</taxon>
        <taxon>Hyphomicrobiales</taxon>
        <taxon>Aurantimonadaceae</taxon>
        <taxon>Martelella</taxon>
    </lineage>
</organism>
<protein>
    <submittedName>
        <fullName evidence="2">Uncharacterized protein</fullName>
    </submittedName>
</protein>
<feature type="transmembrane region" description="Helical" evidence="1">
    <location>
        <begin position="23"/>
        <end position="41"/>
    </location>
</feature>
<keyword evidence="3" id="KW-1185">Reference proteome</keyword>
<dbReference type="EMBL" id="CP010803">
    <property type="protein sequence ID" value="AJY44451.1"/>
    <property type="molecule type" value="Genomic_DNA"/>
</dbReference>
<keyword evidence="1" id="KW-0812">Transmembrane</keyword>
<dbReference type="PATRIC" id="fig|1486262.3.peg.37"/>
<dbReference type="InterPro" id="IPR052894">
    <property type="entry name" value="AsmA-related"/>
</dbReference>
<proteinExistence type="predicted"/>
<dbReference type="KEGG" id="mey:TM49_00165"/>
<dbReference type="STRING" id="1486262.TM49_00165"/>
<sequence length="602" mass="63301">MFGRSKEAGNPQRTRRFFRRRPLRYVLVAVILLGVIAYHAVPTIISPRGLSGTLADDASAWLGAPASISGDTRISFWPRPEITATGFAVARPGGSGPLVYGNAGELSAHIGWFSALIGSPTFSDFTLKDAVVIFEVPEGDEGLPGGALARTVAAMQSADEEATENPGPDTLTLINSTLGFSREGETTIVKAVNGTLEWPQLAGSARFNGTALLDDHATRISFRASKAAALLAGQPSDVSIDISNDVTHLAYSGAASGRQPYLLNGNLSLSTTRLKELMQWVGVDSQLLSNVETASIDGKVTQSGQSLRFSPANVTIAKAKGNGVLDVLPPGEPGPVGIAATMAFGDITLFNAKSSLPAWIDAVAQDAQEQSTGAEPLPKLDLRVSAKSVQLSDLTLRNVASSIIRSSRQASFDIVDSQLDDGTLFAHVGVEQGGTANVEINAEGVHAGPLFRQLGFDVPLETDHLNFEMAAEALLPLSAISQNDVTGTIRFSASNGSLSWLAFGSLIDKARALDSFAFSPMENSPRAFEQLKGEARLAGSTLELQSVTMQSGNDTITLDGTLDTMTGAIKADVTIANRANEANPINLEITGNALAAFARRLD</sequence>
<dbReference type="GO" id="GO:0090313">
    <property type="term" value="P:regulation of protein targeting to membrane"/>
    <property type="evidence" value="ECO:0007669"/>
    <property type="project" value="TreeGrafter"/>
</dbReference>
<dbReference type="HOGENOM" id="CLU_029420_0_0_5"/>
<dbReference type="GO" id="GO:0005886">
    <property type="term" value="C:plasma membrane"/>
    <property type="evidence" value="ECO:0007669"/>
    <property type="project" value="TreeGrafter"/>
</dbReference>
<dbReference type="RefSeq" id="WP_045679018.1">
    <property type="nucleotide sequence ID" value="NZ_CP010803.1"/>
</dbReference>
<gene>
    <name evidence="2" type="ORF">TM49_00165</name>
</gene>
<reference evidence="2 3" key="1">
    <citation type="journal article" date="2015" name="Genome Announc.">
        <title>Complete genome sequence of Martelella endophytica YC6887, which has antifungal activity associated with a halophyte.</title>
        <authorList>
            <person name="Khan A."/>
            <person name="Khan H."/>
            <person name="Chung E.J."/>
            <person name="Hossain M.T."/>
            <person name="Chung Y.R."/>
        </authorList>
    </citation>
    <scope>NUCLEOTIDE SEQUENCE [LARGE SCALE GENOMIC DNA]</scope>
    <source>
        <strain evidence="2">YC6887</strain>
    </source>
</reference>
<evidence type="ECO:0000256" key="1">
    <source>
        <dbReference type="SAM" id="Phobius"/>
    </source>
</evidence>
<dbReference type="Proteomes" id="UP000032611">
    <property type="component" value="Chromosome"/>
</dbReference>
<dbReference type="OrthoDB" id="225437at2"/>
<name>A0A0D5LJZ1_MAREN</name>
<evidence type="ECO:0000313" key="2">
    <source>
        <dbReference type="EMBL" id="AJY44451.1"/>
    </source>
</evidence>
<dbReference type="AlphaFoldDB" id="A0A0D5LJZ1"/>
<keyword evidence="1" id="KW-1133">Transmembrane helix</keyword>